<accession>A0ABQ4WK93</accession>
<gene>
    <name evidence="2" type="ORF">Tco_0626615</name>
</gene>
<dbReference type="EMBL" id="BQNB010008713">
    <property type="protein sequence ID" value="GJS53253.1"/>
    <property type="molecule type" value="Genomic_DNA"/>
</dbReference>
<protein>
    <recommendedName>
        <fullName evidence="4">Reverse transcriptase domain-containing protein</fullName>
    </recommendedName>
</protein>
<feature type="region of interest" description="Disordered" evidence="1">
    <location>
        <begin position="120"/>
        <end position="174"/>
    </location>
</feature>
<dbReference type="Proteomes" id="UP001151760">
    <property type="component" value="Unassembled WGS sequence"/>
</dbReference>
<keyword evidence="3" id="KW-1185">Reference proteome</keyword>
<sequence length="274" mass="31168">MTRMRERISVLERSNMRLMGALAEERERADSVWRRMGYIQDELRQIHSSRYYDRMDFKRLETFAMRRLGYLTVSRIKSHHVLCLVYRTMTITRSGMTLEAIKEMITRRVTEALVKQESNRNLGPIVESESENGDDNENRNDGGPRNGNGGRGNGGRNGNNGNNNNGNGDQGGNAVELELLPMSNGALTWWNAHKRTIGTEAAYALTWTELMNPKMVPGEVDRVERYIWGLSYNIQGNVTSSAPARLQDAVRMANSLMDQKVHSNAARQFDNKKK</sequence>
<reference evidence="2" key="2">
    <citation type="submission" date="2022-01" db="EMBL/GenBank/DDBJ databases">
        <authorList>
            <person name="Yamashiro T."/>
            <person name="Shiraishi A."/>
            <person name="Satake H."/>
            <person name="Nakayama K."/>
        </authorList>
    </citation>
    <scope>NUCLEOTIDE SEQUENCE</scope>
</reference>
<comment type="caution">
    <text evidence="2">The sequence shown here is derived from an EMBL/GenBank/DDBJ whole genome shotgun (WGS) entry which is preliminary data.</text>
</comment>
<evidence type="ECO:0000256" key="1">
    <source>
        <dbReference type="SAM" id="MobiDB-lite"/>
    </source>
</evidence>
<feature type="compositionally biased region" description="Gly residues" evidence="1">
    <location>
        <begin position="144"/>
        <end position="158"/>
    </location>
</feature>
<reference evidence="2" key="1">
    <citation type="journal article" date="2022" name="Int. J. Mol. Sci.">
        <title>Draft Genome of Tanacetum Coccineum: Genomic Comparison of Closely Related Tanacetum-Family Plants.</title>
        <authorList>
            <person name="Yamashiro T."/>
            <person name="Shiraishi A."/>
            <person name="Nakayama K."/>
            <person name="Satake H."/>
        </authorList>
    </citation>
    <scope>NUCLEOTIDE SEQUENCE</scope>
</reference>
<evidence type="ECO:0000313" key="2">
    <source>
        <dbReference type="EMBL" id="GJS53253.1"/>
    </source>
</evidence>
<evidence type="ECO:0000313" key="3">
    <source>
        <dbReference type="Proteomes" id="UP001151760"/>
    </source>
</evidence>
<evidence type="ECO:0008006" key="4">
    <source>
        <dbReference type="Google" id="ProtNLM"/>
    </source>
</evidence>
<proteinExistence type="predicted"/>
<name>A0ABQ4WK93_9ASTR</name>
<organism evidence="2 3">
    <name type="scientific">Tanacetum coccineum</name>
    <dbReference type="NCBI Taxonomy" id="301880"/>
    <lineage>
        <taxon>Eukaryota</taxon>
        <taxon>Viridiplantae</taxon>
        <taxon>Streptophyta</taxon>
        <taxon>Embryophyta</taxon>
        <taxon>Tracheophyta</taxon>
        <taxon>Spermatophyta</taxon>
        <taxon>Magnoliopsida</taxon>
        <taxon>eudicotyledons</taxon>
        <taxon>Gunneridae</taxon>
        <taxon>Pentapetalae</taxon>
        <taxon>asterids</taxon>
        <taxon>campanulids</taxon>
        <taxon>Asterales</taxon>
        <taxon>Asteraceae</taxon>
        <taxon>Asteroideae</taxon>
        <taxon>Anthemideae</taxon>
        <taxon>Anthemidinae</taxon>
        <taxon>Tanacetum</taxon>
    </lineage>
</organism>